<evidence type="ECO:0000313" key="4">
    <source>
        <dbReference type="Proteomes" id="UP001589628"/>
    </source>
</evidence>
<dbReference type="InterPro" id="IPR000033">
    <property type="entry name" value="LDLR_classB_rpt"/>
</dbReference>
<dbReference type="PANTHER" id="PTHR10907">
    <property type="entry name" value="REGUCALCIN"/>
    <property type="match status" value="1"/>
</dbReference>
<dbReference type="EMBL" id="JBHLZN010000006">
    <property type="protein sequence ID" value="MFB9887730.1"/>
    <property type="molecule type" value="Genomic_DNA"/>
</dbReference>
<name>A0ABV5ZFX2_9GAMM</name>
<dbReference type="PANTHER" id="PTHR10907:SF47">
    <property type="entry name" value="REGUCALCIN"/>
    <property type="match status" value="1"/>
</dbReference>
<proteinExistence type="inferred from homology"/>
<dbReference type="Proteomes" id="UP001589628">
    <property type="component" value="Unassembled WGS sequence"/>
</dbReference>
<reference evidence="3 4" key="1">
    <citation type="submission" date="2024-09" db="EMBL/GenBank/DDBJ databases">
        <authorList>
            <person name="Sun Q."/>
            <person name="Mori K."/>
        </authorList>
    </citation>
    <scope>NUCLEOTIDE SEQUENCE [LARGE SCALE GENOMIC DNA]</scope>
    <source>
        <strain evidence="3 4">ATCC 51285</strain>
    </source>
</reference>
<dbReference type="Pfam" id="PF08450">
    <property type="entry name" value="SGL"/>
    <property type="match status" value="1"/>
</dbReference>
<keyword evidence="3" id="KW-0378">Hydrolase</keyword>
<comment type="caution">
    <text evidence="3">The sequence shown here is derived from an EMBL/GenBank/DDBJ whole genome shotgun (WGS) entry which is preliminary data.</text>
</comment>
<dbReference type="SMART" id="SM00135">
    <property type="entry name" value="LY"/>
    <property type="match status" value="1"/>
</dbReference>
<dbReference type="GO" id="GO:0016787">
    <property type="term" value="F:hydrolase activity"/>
    <property type="evidence" value="ECO:0007669"/>
    <property type="project" value="UniProtKB-KW"/>
</dbReference>
<dbReference type="EC" id="3.1.1.99" evidence="3"/>
<sequence>MSAIEVALPVKAKLGECPRWDEQSQRLHWVDIDAFELHCFDPATGEDQWRRFEEEIGCFSLGVEGGFVLAMRSGFYLLDDWQGPLIPIADPEAHLPGNRFNDGRCDAAGRLLAGTLYPPKDHGGANLYQLDGDLQVRLLQDDVLTSNGIAFSPDNRTLYFSDTPRHVIYAYDYDLTTGQASNRRVFHQFPYGQGRPDGAAVDSEGYYWSALYEGGRIVRLNPAGEIVAEIAVPARCPTMVAFGGDDLRTLYITSVGNRPDEEQAQYPLAGAIFSLRTEVAGLVEQRFRLSPSARDRLTRI</sequence>
<keyword evidence="4" id="KW-1185">Reference proteome</keyword>
<accession>A0ABV5ZFX2</accession>
<dbReference type="Gene3D" id="2.120.10.30">
    <property type="entry name" value="TolB, C-terminal domain"/>
    <property type="match status" value="1"/>
</dbReference>
<gene>
    <name evidence="3" type="ORF">ACFFLH_15040</name>
</gene>
<dbReference type="InterPro" id="IPR005511">
    <property type="entry name" value="SMP-30"/>
</dbReference>
<dbReference type="RefSeq" id="WP_051527604.1">
    <property type="nucleotide sequence ID" value="NZ_JBHLZN010000006.1"/>
</dbReference>
<evidence type="ECO:0000256" key="1">
    <source>
        <dbReference type="ARBA" id="ARBA00008853"/>
    </source>
</evidence>
<organism evidence="3 4">
    <name type="scientific">Balneatrix alpica</name>
    <dbReference type="NCBI Taxonomy" id="75684"/>
    <lineage>
        <taxon>Bacteria</taxon>
        <taxon>Pseudomonadati</taxon>
        <taxon>Pseudomonadota</taxon>
        <taxon>Gammaproteobacteria</taxon>
        <taxon>Oceanospirillales</taxon>
        <taxon>Balneatrichaceae</taxon>
        <taxon>Balneatrix</taxon>
    </lineage>
</organism>
<dbReference type="InterPro" id="IPR013658">
    <property type="entry name" value="SGL"/>
</dbReference>
<evidence type="ECO:0000259" key="2">
    <source>
        <dbReference type="Pfam" id="PF08450"/>
    </source>
</evidence>
<protein>
    <submittedName>
        <fullName evidence="3">SMP-30/gluconolactonase/LRE family protein</fullName>
        <ecNumber evidence="3">3.1.1.99</ecNumber>
    </submittedName>
</protein>
<evidence type="ECO:0000313" key="3">
    <source>
        <dbReference type="EMBL" id="MFB9887730.1"/>
    </source>
</evidence>
<dbReference type="InterPro" id="IPR011042">
    <property type="entry name" value="6-blade_b-propeller_TolB-like"/>
</dbReference>
<dbReference type="PRINTS" id="PR01790">
    <property type="entry name" value="SMP30FAMILY"/>
</dbReference>
<dbReference type="SUPFAM" id="SSF63829">
    <property type="entry name" value="Calcium-dependent phosphotriesterase"/>
    <property type="match status" value="1"/>
</dbReference>
<comment type="similarity">
    <text evidence="1">Belongs to the SMP-30/CGR1 family.</text>
</comment>
<feature type="domain" description="SMP-30/Gluconolactonase/LRE-like region" evidence="2">
    <location>
        <begin position="14"/>
        <end position="255"/>
    </location>
</feature>